<dbReference type="EMBL" id="AZHW01000776">
    <property type="protein sequence ID" value="ETW96509.1"/>
    <property type="molecule type" value="Genomic_DNA"/>
</dbReference>
<keyword evidence="2" id="KW-1185">Reference proteome</keyword>
<evidence type="ECO:0000313" key="1">
    <source>
        <dbReference type="EMBL" id="ETW96509.1"/>
    </source>
</evidence>
<dbReference type="AlphaFoldDB" id="W4LF11"/>
<organism evidence="1 2">
    <name type="scientific">Entotheonella factor</name>
    <dbReference type="NCBI Taxonomy" id="1429438"/>
    <lineage>
        <taxon>Bacteria</taxon>
        <taxon>Pseudomonadati</taxon>
        <taxon>Nitrospinota/Tectimicrobiota group</taxon>
        <taxon>Candidatus Tectimicrobiota</taxon>
        <taxon>Candidatus Entotheonellia</taxon>
        <taxon>Candidatus Entotheonellales</taxon>
        <taxon>Candidatus Entotheonellaceae</taxon>
        <taxon>Candidatus Entotheonella</taxon>
    </lineage>
</organism>
<evidence type="ECO:0000313" key="2">
    <source>
        <dbReference type="Proteomes" id="UP000019141"/>
    </source>
</evidence>
<name>W4LF11_ENTF1</name>
<reference evidence="1 2" key="1">
    <citation type="journal article" date="2014" name="Nature">
        <title>An environmental bacterial taxon with a large and distinct metabolic repertoire.</title>
        <authorList>
            <person name="Wilson M.C."/>
            <person name="Mori T."/>
            <person name="Ruckert C."/>
            <person name="Uria A.R."/>
            <person name="Helf M.J."/>
            <person name="Takada K."/>
            <person name="Gernert C."/>
            <person name="Steffens U.A."/>
            <person name="Heycke N."/>
            <person name="Schmitt S."/>
            <person name="Rinke C."/>
            <person name="Helfrich E.J."/>
            <person name="Brachmann A.O."/>
            <person name="Gurgui C."/>
            <person name="Wakimoto T."/>
            <person name="Kracht M."/>
            <person name="Crusemann M."/>
            <person name="Hentschel U."/>
            <person name="Abe I."/>
            <person name="Matsunaga S."/>
            <person name="Kalinowski J."/>
            <person name="Takeyama H."/>
            <person name="Piel J."/>
        </authorList>
    </citation>
    <scope>NUCLEOTIDE SEQUENCE [LARGE SCALE GENOMIC DNA]</scope>
    <source>
        <strain evidence="2">TSY1</strain>
    </source>
</reference>
<evidence type="ECO:0008006" key="3">
    <source>
        <dbReference type="Google" id="ProtNLM"/>
    </source>
</evidence>
<accession>W4LF11</accession>
<dbReference type="HOGENOM" id="CLU_192937_0_0_7"/>
<sequence>MCVVSGRALLADGTESLFDIYEATIVWDGALRRLAVDAAETDPLVGMSLLYGYELTIQVQEGGRVIIQALS</sequence>
<gene>
    <name evidence="1" type="ORF">ETSY1_26340</name>
</gene>
<protein>
    <recommendedName>
        <fullName evidence="3">Clan AA aspartic protease</fullName>
    </recommendedName>
</protein>
<dbReference type="Proteomes" id="UP000019141">
    <property type="component" value="Unassembled WGS sequence"/>
</dbReference>
<comment type="caution">
    <text evidence="1">The sequence shown here is derived from an EMBL/GenBank/DDBJ whole genome shotgun (WGS) entry which is preliminary data.</text>
</comment>
<proteinExistence type="predicted"/>